<dbReference type="AlphaFoldDB" id="A0A9P4NLC0"/>
<accession>A0A9P4NLC0</accession>
<protein>
    <submittedName>
        <fullName evidence="2">Uncharacterized protein</fullName>
    </submittedName>
</protein>
<reference evidence="2" key="1">
    <citation type="journal article" date="2020" name="Stud. Mycol.">
        <title>101 Dothideomycetes genomes: a test case for predicting lifestyles and emergence of pathogens.</title>
        <authorList>
            <person name="Haridas S."/>
            <person name="Albert R."/>
            <person name="Binder M."/>
            <person name="Bloem J."/>
            <person name="Labutti K."/>
            <person name="Salamov A."/>
            <person name="Andreopoulos B."/>
            <person name="Baker S."/>
            <person name="Barry K."/>
            <person name="Bills G."/>
            <person name="Bluhm B."/>
            <person name="Cannon C."/>
            <person name="Castanera R."/>
            <person name="Culley D."/>
            <person name="Daum C."/>
            <person name="Ezra D."/>
            <person name="Gonzalez J."/>
            <person name="Henrissat B."/>
            <person name="Kuo A."/>
            <person name="Liang C."/>
            <person name="Lipzen A."/>
            <person name="Lutzoni F."/>
            <person name="Magnuson J."/>
            <person name="Mondo S."/>
            <person name="Nolan M."/>
            <person name="Ohm R."/>
            <person name="Pangilinan J."/>
            <person name="Park H.-J."/>
            <person name="Ramirez L."/>
            <person name="Alfaro M."/>
            <person name="Sun H."/>
            <person name="Tritt A."/>
            <person name="Yoshinaga Y."/>
            <person name="Zwiers L.-H."/>
            <person name="Turgeon B."/>
            <person name="Goodwin S."/>
            <person name="Spatafora J."/>
            <person name="Crous P."/>
            <person name="Grigoriev I."/>
        </authorList>
    </citation>
    <scope>NUCLEOTIDE SEQUENCE</scope>
    <source>
        <strain evidence="2">CBS 130266</strain>
    </source>
</reference>
<organism evidence="2 3">
    <name type="scientific">Tothia fuscella</name>
    <dbReference type="NCBI Taxonomy" id="1048955"/>
    <lineage>
        <taxon>Eukaryota</taxon>
        <taxon>Fungi</taxon>
        <taxon>Dikarya</taxon>
        <taxon>Ascomycota</taxon>
        <taxon>Pezizomycotina</taxon>
        <taxon>Dothideomycetes</taxon>
        <taxon>Pleosporomycetidae</taxon>
        <taxon>Venturiales</taxon>
        <taxon>Cylindrosympodiaceae</taxon>
        <taxon>Tothia</taxon>
    </lineage>
</organism>
<feature type="region of interest" description="Disordered" evidence="1">
    <location>
        <begin position="87"/>
        <end position="124"/>
    </location>
</feature>
<proteinExistence type="predicted"/>
<dbReference type="Proteomes" id="UP000800235">
    <property type="component" value="Unassembled WGS sequence"/>
</dbReference>
<evidence type="ECO:0000313" key="3">
    <source>
        <dbReference type="Proteomes" id="UP000800235"/>
    </source>
</evidence>
<evidence type="ECO:0000313" key="2">
    <source>
        <dbReference type="EMBL" id="KAF2426290.1"/>
    </source>
</evidence>
<feature type="compositionally biased region" description="Basic and acidic residues" evidence="1">
    <location>
        <begin position="87"/>
        <end position="113"/>
    </location>
</feature>
<name>A0A9P4NLC0_9PEZI</name>
<evidence type="ECO:0000256" key="1">
    <source>
        <dbReference type="SAM" id="MobiDB-lite"/>
    </source>
</evidence>
<dbReference type="EMBL" id="MU007065">
    <property type="protein sequence ID" value="KAF2426290.1"/>
    <property type="molecule type" value="Genomic_DNA"/>
</dbReference>
<feature type="compositionally biased region" description="Low complexity" evidence="1">
    <location>
        <begin position="347"/>
        <end position="360"/>
    </location>
</feature>
<gene>
    <name evidence="2" type="ORF">EJ08DRAFT_736463</name>
</gene>
<comment type="caution">
    <text evidence="2">The sequence shown here is derived from an EMBL/GenBank/DDBJ whole genome shotgun (WGS) entry which is preliminary data.</text>
</comment>
<sequence length="595" mass="65273">MAPAPSPNTNSQPSQFQLALALAVAKSRPAALTIREWIAQIKANITAGSRSNIFSEGSSYIDGVELWKKRCNDYQLELHESHSTNMSLEKKNERLRKENERLRQENERQRKANVEQNARARAGSAITVSSSPMKDEREYDIIVVGTPPPGQQQVQDPVAKRKRDVLREDGMVVRGQKATKKAKTGPEDGIADADESLGITGPGSIAVQHLYRAHKCYQQNPPDPVVLSCHLSEAATSLAQHVFTVAKALQQQQLNASLELDKRLREQLTSTSAAKAYTDIQRVVCASSRSFVSLFHGLELLWAIDTEAAKRQHGGVTYSYIQAFNTLLDTITAVCKLIARQQVVSSGVAPSSSPANSSPQKGKGPRKSKATPSAETQIPQELARFIWTMLDSLTPRRNGPHCAFFEGFLFHILERTGAHLYLLTFGHKRGETISDDIVAPPPTAVKAAAVRIEVKILVEILEHAMALAPAFLGSLSSTSTSSGKKRAITKPSKSINPTASKNALAVAAKEKLQATLVHCMFGGEIKDSFEDNDETDEGGGNDTSFLERLRKPVLLAQMPQNVAVNKVEDADLEDWFREKVWGLVGWDLLTKVSDW</sequence>
<feature type="region of interest" description="Disordered" evidence="1">
    <location>
        <begin position="347"/>
        <end position="375"/>
    </location>
</feature>
<keyword evidence="3" id="KW-1185">Reference proteome</keyword>
<dbReference type="OrthoDB" id="202825at2759"/>